<dbReference type="GO" id="GO:0000155">
    <property type="term" value="F:phosphorelay sensor kinase activity"/>
    <property type="evidence" value="ECO:0007669"/>
    <property type="project" value="TreeGrafter"/>
</dbReference>
<keyword evidence="5" id="KW-0808">Transferase</keyword>
<dbReference type="SUPFAM" id="SSF55874">
    <property type="entry name" value="ATPase domain of HSP90 chaperone/DNA topoisomerase II/histidine kinase"/>
    <property type="match status" value="1"/>
</dbReference>
<keyword evidence="9" id="KW-0902">Two-component regulatory system</keyword>
<evidence type="ECO:0000256" key="4">
    <source>
        <dbReference type="ARBA" id="ARBA00022475"/>
    </source>
</evidence>
<dbReference type="InterPro" id="IPR036890">
    <property type="entry name" value="HATPase_C_sf"/>
</dbReference>
<keyword evidence="7" id="KW-0418">Kinase</keyword>
<dbReference type="InterPro" id="IPR005467">
    <property type="entry name" value="His_kinase_dom"/>
</dbReference>
<reference evidence="13 14" key="1">
    <citation type="submission" date="2017-12" db="EMBL/GenBank/DDBJ databases">
        <title>Phylogenetic diversity of female urinary microbiome.</title>
        <authorList>
            <person name="Thomas-White K."/>
            <person name="Wolfe A.J."/>
        </authorList>
    </citation>
    <scope>NUCLEOTIDE SEQUENCE [LARGE SCALE GENOMIC DNA]</scope>
    <source>
        <strain evidence="13 14">UMB0119</strain>
    </source>
</reference>
<feature type="domain" description="Histidine kinase" evidence="12">
    <location>
        <begin position="125"/>
        <end position="330"/>
    </location>
</feature>
<evidence type="ECO:0000256" key="5">
    <source>
        <dbReference type="ARBA" id="ARBA00022679"/>
    </source>
</evidence>
<evidence type="ECO:0000256" key="2">
    <source>
        <dbReference type="ARBA" id="ARBA00004651"/>
    </source>
</evidence>
<dbReference type="PROSITE" id="PS50109">
    <property type="entry name" value="HIS_KIN"/>
    <property type="match status" value="1"/>
</dbReference>
<dbReference type="EC" id="2.7.13.3" evidence="3"/>
<comment type="catalytic activity">
    <reaction evidence="1">
        <text>ATP + protein L-histidine = ADP + protein N-phospho-L-histidine.</text>
        <dbReference type="EC" id="2.7.13.3"/>
    </reaction>
</comment>
<accession>A0A2I1M8L9</accession>
<evidence type="ECO:0000256" key="1">
    <source>
        <dbReference type="ARBA" id="ARBA00000085"/>
    </source>
</evidence>
<dbReference type="AlphaFoldDB" id="A0A2I1M8L9"/>
<sequence>MKYSFLKNIIPSIVIIILTNFLFIFLIYVVNGKIIKNILAIIIIFSIISIGIILLKEINRQRNIKKSLSKFYKKMDYESMNKLIDVLGIDYKSTVYNIFNLNKSLNEKIEKQRIDLLSYKDIIEKWVHEVKVPISSLDLVLENNQNDIKSSTYEKLLYTSQLIKVDLDLILYFARSNSIKTDYDLKELNIKEVVYKAISDYYPILSEKEIKIIDEIKDMYVLSDFYTLKFIISQIISNAIKYTIDTINFKTIIGDNKILIITNNGKHIDNQDLPFIFEKGYTGKSSKNSLSTGLGLYLVKKYTDDLGIDVNVLSNKDGEFSMGLCFYGKM</sequence>
<comment type="caution">
    <text evidence="13">The sequence shown here is derived from an EMBL/GenBank/DDBJ whole genome shotgun (WGS) entry which is preliminary data.</text>
</comment>
<keyword evidence="6 11" id="KW-0812">Transmembrane</keyword>
<evidence type="ECO:0000256" key="7">
    <source>
        <dbReference type="ARBA" id="ARBA00022777"/>
    </source>
</evidence>
<keyword evidence="10 11" id="KW-0472">Membrane</keyword>
<organism evidence="13 14">
    <name type="scientific">Anaerococcus octavius</name>
    <dbReference type="NCBI Taxonomy" id="54007"/>
    <lineage>
        <taxon>Bacteria</taxon>
        <taxon>Bacillati</taxon>
        <taxon>Bacillota</taxon>
        <taxon>Tissierellia</taxon>
        <taxon>Tissierellales</taxon>
        <taxon>Peptoniphilaceae</taxon>
        <taxon>Anaerococcus</taxon>
    </lineage>
</organism>
<dbReference type="GO" id="GO:0016036">
    <property type="term" value="P:cellular response to phosphate starvation"/>
    <property type="evidence" value="ECO:0007669"/>
    <property type="project" value="TreeGrafter"/>
</dbReference>
<name>A0A2I1M8L9_9FIRM</name>
<evidence type="ECO:0000313" key="13">
    <source>
        <dbReference type="EMBL" id="PKZ16458.1"/>
    </source>
</evidence>
<evidence type="ECO:0000256" key="9">
    <source>
        <dbReference type="ARBA" id="ARBA00023012"/>
    </source>
</evidence>
<keyword evidence="8 11" id="KW-1133">Transmembrane helix</keyword>
<evidence type="ECO:0000256" key="10">
    <source>
        <dbReference type="ARBA" id="ARBA00023136"/>
    </source>
</evidence>
<dbReference type="Pfam" id="PF02518">
    <property type="entry name" value="HATPase_c"/>
    <property type="match status" value="1"/>
</dbReference>
<dbReference type="RefSeq" id="WP_101540481.1">
    <property type="nucleotide sequence ID" value="NZ_PKGS01000004.1"/>
</dbReference>
<proteinExistence type="predicted"/>
<dbReference type="PANTHER" id="PTHR45453:SF2">
    <property type="entry name" value="HISTIDINE KINASE"/>
    <property type="match status" value="1"/>
</dbReference>
<keyword evidence="4" id="KW-1003">Cell membrane</keyword>
<evidence type="ECO:0000259" key="12">
    <source>
        <dbReference type="PROSITE" id="PS50109"/>
    </source>
</evidence>
<dbReference type="InterPro" id="IPR003594">
    <property type="entry name" value="HATPase_dom"/>
</dbReference>
<protein>
    <recommendedName>
        <fullName evidence="3">histidine kinase</fullName>
        <ecNumber evidence="3">2.7.13.3</ecNumber>
    </recommendedName>
</protein>
<dbReference type="SMART" id="SM00387">
    <property type="entry name" value="HATPase_c"/>
    <property type="match status" value="1"/>
</dbReference>
<feature type="transmembrane region" description="Helical" evidence="11">
    <location>
        <begin position="9"/>
        <end position="28"/>
    </location>
</feature>
<dbReference type="Proteomes" id="UP000234335">
    <property type="component" value="Unassembled WGS sequence"/>
</dbReference>
<gene>
    <name evidence="13" type="ORF">CYJ34_06480</name>
</gene>
<dbReference type="PANTHER" id="PTHR45453">
    <property type="entry name" value="PHOSPHATE REGULON SENSOR PROTEIN PHOR"/>
    <property type="match status" value="1"/>
</dbReference>
<comment type="subcellular location">
    <subcellularLocation>
        <location evidence="2">Cell membrane</location>
        <topology evidence="2">Multi-pass membrane protein</topology>
    </subcellularLocation>
</comment>
<dbReference type="GO" id="GO:0004721">
    <property type="term" value="F:phosphoprotein phosphatase activity"/>
    <property type="evidence" value="ECO:0007669"/>
    <property type="project" value="TreeGrafter"/>
</dbReference>
<evidence type="ECO:0000313" key="14">
    <source>
        <dbReference type="Proteomes" id="UP000234335"/>
    </source>
</evidence>
<dbReference type="InterPro" id="IPR050351">
    <property type="entry name" value="BphY/WalK/GraS-like"/>
</dbReference>
<evidence type="ECO:0000256" key="6">
    <source>
        <dbReference type="ARBA" id="ARBA00022692"/>
    </source>
</evidence>
<evidence type="ECO:0000256" key="11">
    <source>
        <dbReference type="SAM" id="Phobius"/>
    </source>
</evidence>
<feature type="transmembrane region" description="Helical" evidence="11">
    <location>
        <begin position="34"/>
        <end position="55"/>
    </location>
</feature>
<keyword evidence="14" id="KW-1185">Reference proteome</keyword>
<dbReference type="EMBL" id="PKGS01000004">
    <property type="protein sequence ID" value="PKZ16458.1"/>
    <property type="molecule type" value="Genomic_DNA"/>
</dbReference>
<dbReference type="GO" id="GO:0005886">
    <property type="term" value="C:plasma membrane"/>
    <property type="evidence" value="ECO:0007669"/>
    <property type="project" value="UniProtKB-SubCell"/>
</dbReference>
<dbReference type="Gene3D" id="3.30.565.10">
    <property type="entry name" value="Histidine kinase-like ATPase, C-terminal domain"/>
    <property type="match status" value="1"/>
</dbReference>
<evidence type="ECO:0000256" key="3">
    <source>
        <dbReference type="ARBA" id="ARBA00012438"/>
    </source>
</evidence>
<evidence type="ECO:0000256" key="8">
    <source>
        <dbReference type="ARBA" id="ARBA00022989"/>
    </source>
</evidence>